<keyword evidence="3" id="KW-0804">Transcription</keyword>
<evidence type="ECO:0000313" key="5">
    <source>
        <dbReference type="EMBL" id="CAD6525938.1"/>
    </source>
</evidence>
<dbReference type="InterPro" id="IPR036388">
    <property type="entry name" value="WH-like_DNA-bd_sf"/>
</dbReference>
<dbReference type="EMBL" id="CAJHCQ010000004">
    <property type="protein sequence ID" value="CAD6525938.1"/>
    <property type="molecule type" value="Genomic_DNA"/>
</dbReference>
<dbReference type="Gene3D" id="3.40.50.300">
    <property type="entry name" value="P-loop containing nucleotide triphosphate hydrolases"/>
    <property type="match status" value="1"/>
</dbReference>
<proteinExistence type="predicted"/>
<evidence type="ECO:0000256" key="2">
    <source>
        <dbReference type="ARBA" id="ARBA00023125"/>
    </source>
</evidence>
<dbReference type="PANTHER" id="PTHR44688">
    <property type="entry name" value="DNA-BINDING TRANSCRIPTIONAL ACTIVATOR DEVR_DOSR"/>
    <property type="match status" value="1"/>
</dbReference>
<evidence type="ECO:0000256" key="1">
    <source>
        <dbReference type="ARBA" id="ARBA00023015"/>
    </source>
</evidence>
<evidence type="ECO:0000256" key="3">
    <source>
        <dbReference type="ARBA" id="ARBA00023163"/>
    </source>
</evidence>
<protein>
    <submittedName>
        <fullName evidence="5">HTH-type transcriptional regulator MalT</fullName>
    </submittedName>
</protein>
<feature type="domain" description="HTH luxR-type" evidence="4">
    <location>
        <begin position="832"/>
        <end position="897"/>
    </location>
</feature>
<dbReference type="InterPro" id="IPR059106">
    <property type="entry name" value="WHD_MalT"/>
</dbReference>
<dbReference type="Pfam" id="PF25873">
    <property type="entry name" value="WHD_MalT"/>
    <property type="match status" value="1"/>
</dbReference>
<evidence type="ECO:0000313" key="6">
    <source>
        <dbReference type="Proteomes" id="UP000656319"/>
    </source>
</evidence>
<comment type="caution">
    <text evidence="5">The sequence shown here is derived from an EMBL/GenBank/DDBJ whole genome shotgun (WGS) entry which is preliminary data.</text>
</comment>
<dbReference type="SUPFAM" id="SSF46894">
    <property type="entry name" value="C-terminal effector domain of the bipartite response regulators"/>
    <property type="match status" value="1"/>
</dbReference>
<reference evidence="5 6" key="1">
    <citation type="submission" date="2020-10" db="EMBL/GenBank/DDBJ databases">
        <authorList>
            <person name="Peeters C."/>
        </authorList>
    </citation>
    <scope>NUCLEOTIDE SEQUENCE [LARGE SCALE GENOMIC DNA]</scope>
    <source>
        <strain evidence="5 6">LMG 27952</strain>
    </source>
</reference>
<dbReference type="InterPro" id="IPR016032">
    <property type="entry name" value="Sig_transdc_resp-reg_C-effctor"/>
</dbReference>
<dbReference type="Proteomes" id="UP000656319">
    <property type="component" value="Unassembled WGS sequence"/>
</dbReference>
<gene>
    <name evidence="5" type="primary">malT_2</name>
    <name evidence="5" type="ORF">LMG27952_01873</name>
</gene>
<dbReference type="CDD" id="cd06170">
    <property type="entry name" value="LuxR_C_like"/>
    <property type="match status" value="1"/>
</dbReference>
<keyword evidence="2" id="KW-0238">DNA-binding</keyword>
<name>A0ABN7HP12_9BURK</name>
<dbReference type="Pfam" id="PF00196">
    <property type="entry name" value="GerE"/>
    <property type="match status" value="1"/>
</dbReference>
<evidence type="ECO:0000259" key="4">
    <source>
        <dbReference type="PROSITE" id="PS50043"/>
    </source>
</evidence>
<dbReference type="Gene3D" id="1.25.40.10">
    <property type="entry name" value="Tetratricopeptide repeat domain"/>
    <property type="match status" value="1"/>
</dbReference>
<dbReference type="InterPro" id="IPR011990">
    <property type="entry name" value="TPR-like_helical_dom_sf"/>
</dbReference>
<dbReference type="PANTHER" id="PTHR44688:SF16">
    <property type="entry name" value="DNA-BINDING TRANSCRIPTIONAL ACTIVATOR DEVR_DOSR"/>
    <property type="match status" value="1"/>
</dbReference>
<dbReference type="RefSeq" id="WP_201695631.1">
    <property type="nucleotide sequence ID" value="NZ_CAJHCQ010000004.1"/>
</dbReference>
<dbReference type="InterPro" id="IPR027417">
    <property type="entry name" value="P-loop_NTPase"/>
</dbReference>
<keyword evidence="1" id="KW-0805">Transcription regulation</keyword>
<accession>A0ABN7HP12</accession>
<dbReference type="PROSITE" id="PS50043">
    <property type="entry name" value="HTH_LUXR_2"/>
    <property type="match status" value="1"/>
</dbReference>
<sequence length="900" mass="98670">MTTPFTKHVAATRFAPPRIGAKHVARADLLDQLQHMPHATLALVTGSAGYGKTTLLAQWRQTCVKSGAEVAWLTLSADDKGYADFCSLLVAAMQRIGLCAQADFRLDDTSPGAMDTAIASIVESVLDAPKEHVVFIDDYHHVAAPPAHRFMQKLLEHAPGNLHFVIASRVTPPLSLSRLRVMNQIVEIESPALPFSLAETRAFIEENLGAGKLDADAPGLIHELTGGWPSCIQLIVIMLKNRPDTLATLRTLVWRSGDLQSWLSEEVMAHLPVQLATFCEALSIFRRFNAPLARAVTGDTQAAELLKRMEDENLLVSRVESDDRIAWYRFHPLFGEYLATRLAARDNEAVKALHLRASRWFAGHGYLADAVRHASAGGDVEFAAIVIERAEPATWSLEYLSPMLHLLEQLPEATLFQHQRLLFIACLTIALTTRPGKAISWLPHLQSSALSDDPELAACVPMLHAAVAFQHDDTQRMLELLEPLRDAVIENRFLRYFLLAELCVGYAGAGQYAEVTRTLDVRPIPPADRDNEMALVAETARVAAILHAGDVREAERLGTPLLARVVKAAGHQSISANICASVLVDASYELDRIDDARETIANRRGLLQASGPDLTIRASLCRARLDCLQVSADVALAFLEAQTAHLRDQQQPRAVAHMLGEQIRILAQKNRHTRAVELDALLDELAQAHRDDRGIRAEIAAIAALAHARVRRSDRPDAALASLYDARVRAEAVGRGRMAALADFLSASILSDLERTDDAQAALIRALDTGARLGLVRTFVDEGALASALLNRAVQEAWLNGLARDYAIALLDHFPAEPNADTRRGVATAANGRKPNATLTQRELEILALVAQAMSNKRIGLVLNITLETVKWNLRNVFGKLGVSSRYDAMMWARKNGLIE</sequence>
<dbReference type="Gene3D" id="1.10.10.10">
    <property type="entry name" value="Winged helix-like DNA-binding domain superfamily/Winged helix DNA-binding domain"/>
    <property type="match status" value="1"/>
</dbReference>
<organism evidence="5 6">
    <name type="scientific">Paraburkholderia hiiakae</name>
    <dbReference type="NCBI Taxonomy" id="1081782"/>
    <lineage>
        <taxon>Bacteria</taxon>
        <taxon>Pseudomonadati</taxon>
        <taxon>Pseudomonadota</taxon>
        <taxon>Betaproteobacteria</taxon>
        <taxon>Burkholderiales</taxon>
        <taxon>Burkholderiaceae</taxon>
        <taxon>Paraburkholderia</taxon>
    </lineage>
</organism>
<keyword evidence="6" id="KW-1185">Reference proteome</keyword>
<dbReference type="SMART" id="SM00421">
    <property type="entry name" value="HTH_LUXR"/>
    <property type="match status" value="1"/>
</dbReference>
<dbReference type="SUPFAM" id="SSF52540">
    <property type="entry name" value="P-loop containing nucleoside triphosphate hydrolases"/>
    <property type="match status" value="1"/>
</dbReference>
<dbReference type="InterPro" id="IPR000792">
    <property type="entry name" value="Tscrpt_reg_LuxR_C"/>
</dbReference>
<dbReference type="PRINTS" id="PR00038">
    <property type="entry name" value="HTHLUXR"/>
</dbReference>